<evidence type="ECO:0000313" key="2">
    <source>
        <dbReference type="EMBL" id="TMQ71352.1"/>
    </source>
</evidence>
<gene>
    <name evidence="2" type="ORF">E6K81_10270</name>
</gene>
<dbReference type="EMBL" id="VBPB01000168">
    <property type="protein sequence ID" value="TMQ71352.1"/>
    <property type="molecule type" value="Genomic_DNA"/>
</dbReference>
<name>A0A538U632_UNCEI</name>
<keyword evidence="2" id="KW-0808">Transferase</keyword>
<dbReference type="Gene3D" id="3.40.50.2000">
    <property type="entry name" value="Glycogen Phosphorylase B"/>
    <property type="match status" value="2"/>
</dbReference>
<evidence type="ECO:0000259" key="1">
    <source>
        <dbReference type="Pfam" id="PF00534"/>
    </source>
</evidence>
<feature type="domain" description="Glycosyl transferase family 1" evidence="1">
    <location>
        <begin position="106"/>
        <end position="269"/>
    </location>
</feature>
<dbReference type="AlphaFoldDB" id="A0A538U632"/>
<sequence>MVDRSLPGTGVSHLHAHFGHDPTSVAFFAAWLSGRDYSFSAHAKDVYAQDPAWLREKIARARFVVTCTEYNRQYLQTLAGPGACVLRAYHGIDATRFEPRPAGDGPSRPTTILSVGRLVPKKGFLTLVRALRRLADRAVPFRCLIVGEGPLRRALASEIASLGLQDRVEIAAPMPHRRLLDRFREADVFTLACEVQEDGDRDGIPNVIVEAMAMGIPVVATRVSGIPECVEDGVTGYLVTEKDPEALAERIARLAADRNLAARLGSAGRLKVEREFDAARAIDVIERALREALGGVAGEPREERHAARA</sequence>
<comment type="caution">
    <text evidence="2">The sequence shown here is derived from an EMBL/GenBank/DDBJ whole genome shotgun (WGS) entry which is preliminary data.</text>
</comment>
<dbReference type="GO" id="GO:0016757">
    <property type="term" value="F:glycosyltransferase activity"/>
    <property type="evidence" value="ECO:0007669"/>
    <property type="project" value="InterPro"/>
</dbReference>
<organism evidence="2 3">
    <name type="scientific">Eiseniibacteriota bacterium</name>
    <dbReference type="NCBI Taxonomy" id="2212470"/>
    <lineage>
        <taxon>Bacteria</taxon>
        <taxon>Candidatus Eiseniibacteriota</taxon>
    </lineage>
</organism>
<dbReference type="SUPFAM" id="SSF53756">
    <property type="entry name" value="UDP-Glycosyltransferase/glycogen phosphorylase"/>
    <property type="match status" value="1"/>
</dbReference>
<dbReference type="InterPro" id="IPR050194">
    <property type="entry name" value="Glycosyltransferase_grp1"/>
</dbReference>
<evidence type="ECO:0000313" key="3">
    <source>
        <dbReference type="Proteomes" id="UP000319771"/>
    </source>
</evidence>
<reference evidence="2 3" key="1">
    <citation type="journal article" date="2019" name="Nat. Microbiol.">
        <title>Mediterranean grassland soil C-N compound turnover is dependent on rainfall and depth, and is mediated by genomically divergent microorganisms.</title>
        <authorList>
            <person name="Diamond S."/>
            <person name="Andeer P.F."/>
            <person name="Li Z."/>
            <person name="Crits-Christoph A."/>
            <person name="Burstein D."/>
            <person name="Anantharaman K."/>
            <person name="Lane K.R."/>
            <person name="Thomas B.C."/>
            <person name="Pan C."/>
            <person name="Northen T.R."/>
            <person name="Banfield J.F."/>
        </authorList>
    </citation>
    <scope>NUCLEOTIDE SEQUENCE [LARGE SCALE GENOMIC DNA]</scope>
    <source>
        <strain evidence="2">WS_11</strain>
    </source>
</reference>
<dbReference type="PANTHER" id="PTHR45947:SF14">
    <property type="entry name" value="SLL1723 PROTEIN"/>
    <property type="match status" value="1"/>
</dbReference>
<dbReference type="InterPro" id="IPR001296">
    <property type="entry name" value="Glyco_trans_1"/>
</dbReference>
<dbReference type="CDD" id="cd03801">
    <property type="entry name" value="GT4_PimA-like"/>
    <property type="match status" value="1"/>
</dbReference>
<proteinExistence type="predicted"/>
<dbReference type="PANTHER" id="PTHR45947">
    <property type="entry name" value="SULFOQUINOVOSYL TRANSFERASE SQD2"/>
    <property type="match status" value="1"/>
</dbReference>
<accession>A0A538U632</accession>
<dbReference type="Proteomes" id="UP000319771">
    <property type="component" value="Unassembled WGS sequence"/>
</dbReference>
<dbReference type="Pfam" id="PF00534">
    <property type="entry name" value="Glycos_transf_1"/>
    <property type="match status" value="1"/>
</dbReference>
<protein>
    <submittedName>
        <fullName evidence="2">Glycosyltransferase family 4 protein</fullName>
    </submittedName>
</protein>